<dbReference type="KEGG" id="vg:3260345"/>
<gene>
    <name evidence="2" type="ORF">S-PM2d187</name>
    <name evidence="1" type="ORF">S-PM2p187</name>
</gene>
<reference evidence="2" key="4">
    <citation type="submission" date="2015-02" db="EMBL/GenBank/DDBJ databases">
        <authorList>
            <person name="Chooi Y.-H."/>
        </authorList>
    </citation>
    <scope>NUCLEOTIDE SEQUENCE</scope>
</reference>
<evidence type="ECO:0000313" key="1">
    <source>
        <dbReference type="EMBL" id="CAF34252.1"/>
    </source>
</evidence>
<organism evidence="1 3">
    <name type="scientific">Synechococcus phage S-PM2</name>
    <dbReference type="NCBI Taxonomy" id="238854"/>
    <lineage>
        <taxon>Viruses</taxon>
        <taxon>Duplodnaviria</taxon>
        <taxon>Heunggongvirae</taxon>
        <taxon>Uroviricota</taxon>
        <taxon>Caudoviricetes</taxon>
        <taxon>Pantevenvirales</taxon>
        <taxon>Kyanoviridae</taxon>
        <taxon>Nodensvirus</taxon>
        <taxon>Nodensvirus spm2</taxon>
    </lineage>
</organism>
<organismHost>
    <name type="scientific">Synechococcus</name>
    <dbReference type="NCBI Taxonomy" id="1129"/>
</organismHost>
<reference evidence="1 3" key="1">
    <citation type="journal article" date="2004" name="Proc. Natl. Acad. Sci. U.S.A.">
        <title>Genetic organization of the psbAD region in phages infecting marine Synechococcus strains.</title>
        <authorList>
            <person name="Millard A."/>
            <person name="Clokie M.R."/>
            <person name="Shub D.A."/>
            <person name="Mann N.H."/>
        </authorList>
    </citation>
    <scope>NUCLEOTIDE SEQUENCE [LARGE SCALE GENOMIC DNA]</scope>
</reference>
<evidence type="ECO:0000313" key="4">
    <source>
        <dbReference type="Proteomes" id="UP000246186"/>
    </source>
</evidence>
<dbReference type="RefSeq" id="YP_195222.1">
    <property type="nucleotide sequence ID" value="NC_006820.1"/>
</dbReference>
<accession>Q5GQF0</accession>
<reference evidence="2 4" key="3">
    <citation type="journal article" date="2015" name="PLoS ONE">
        <title>Spontaneous Deletion of an "ORFanage" Region Facilitates Host Adaptation in a "Photosynthetic" Cyanophage.</title>
        <authorList>
            <person name="Puxty R.J."/>
            <person name="Perez-Sepulveda B."/>
            <person name="Rihtman B."/>
            <person name="Evans D.J."/>
            <person name="Millard A.D."/>
            <person name="Scanlan D.J."/>
        </authorList>
    </citation>
    <scope>NUCLEOTIDE SEQUENCE [LARGE SCALE GENOMIC DNA]</scope>
</reference>
<dbReference type="Proteomes" id="UP000246186">
    <property type="component" value="Genome"/>
</dbReference>
<dbReference type="EMBL" id="LN828717">
    <property type="protein sequence ID" value="CFW42398.1"/>
    <property type="molecule type" value="Genomic_DNA"/>
</dbReference>
<reference evidence="1 3" key="2">
    <citation type="journal article" date="2005" name="J. Bacteriol.">
        <title>The genome of S-PM2, a 'photosynthetic' T4-type bacteriophage that infects marine Synechococcus strains.</title>
        <authorList>
            <person name="Mann N.H."/>
            <person name="Clokie M.R."/>
            <person name="Millard A."/>
            <person name="Cook A."/>
            <person name="Wilson W.H."/>
            <person name="Wheatley P.J."/>
            <person name="Letarov A."/>
            <person name="Krisch H.M."/>
        </authorList>
    </citation>
    <scope>NUCLEOTIDE SEQUENCE</scope>
</reference>
<evidence type="ECO:0000313" key="2">
    <source>
        <dbReference type="EMBL" id="CFW42398.1"/>
    </source>
</evidence>
<protein>
    <submittedName>
        <fullName evidence="1">Hypothetical-Protein / belonging to T4-LIKE GC: 314</fullName>
    </submittedName>
</protein>
<evidence type="ECO:0000313" key="3">
    <source>
        <dbReference type="Proteomes" id="UP000000994"/>
    </source>
</evidence>
<sequence length="95" mass="11141">MGRPCLMGNKIKILHENCDPALADDKSLPYTAYLVKYQPNEDEYSYDIVICNKKVDIFDHYWDKYREGLIEFTQSEGRVNPKLWGIEAPKKKGKR</sequence>
<keyword evidence="3" id="KW-1185">Reference proteome</keyword>
<dbReference type="Proteomes" id="UP000000994">
    <property type="component" value="Segment"/>
</dbReference>
<name>Q5GQF0_BPSYP</name>
<dbReference type="EMBL" id="AJ630128">
    <property type="protein sequence ID" value="CAF34252.1"/>
    <property type="molecule type" value="Genomic_DNA"/>
</dbReference>
<proteinExistence type="predicted"/>
<dbReference type="OrthoDB" id="24279at10239"/>